<feature type="region of interest" description="Disordered" evidence="1">
    <location>
        <begin position="1"/>
        <end position="25"/>
    </location>
</feature>
<proteinExistence type="predicted"/>
<accession>A0AAW1P5E0</accession>
<keyword evidence="3" id="KW-1185">Reference proteome</keyword>
<evidence type="ECO:0000313" key="3">
    <source>
        <dbReference type="Proteomes" id="UP001465755"/>
    </source>
</evidence>
<evidence type="ECO:0000256" key="1">
    <source>
        <dbReference type="SAM" id="MobiDB-lite"/>
    </source>
</evidence>
<dbReference type="Proteomes" id="UP001465755">
    <property type="component" value="Unassembled WGS sequence"/>
</dbReference>
<gene>
    <name evidence="2" type="ORF">WJX73_010763</name>
</gene>
<organism evidence="2 3">
    <name type="scientific">Symbiochloris irregularis</name>
    <dbReference type="NCBI Taxonomy" id="706552"/>
    <lineage>
        <taxon>Eukaryota</taxon>
        <taxon>Viridiplantae</taxon>
        <taxon>Chlorophyta</taxon>
        <taxon>core chlorophytes</taxon>
        <taxon>Trebouxiophyceae</taxon>
        <taxon>Trebouxiales</taxon>
        <taxon>Trebouxiaceae</taxon>
        <taxon>Symbiochloris</taxon>
    </lineage>
</organism>
<dbReference type="AlphaFoldDB" id="A0AAW1P5E0"/>
<reference evidence="2 3" key="1">
    <citation type="journal article" date="2024" name="Nat. Commun.">
        <title>Phylogenomics reveals the evolutionary origins of lichenization in chlorophyte algae.</title>
        <authorList>
            <person name="Puginier C."/>
            <person name="Libourel C."/>
            <person name="Otte J."/>
            <person name="Skaloud P."/>
            <person name="Haon M."/>
            <person name="Grisel S."/>
            <person name="Petersen M."/>
            <person name="Berrin J.G."/>
            <person name="Delaux P.M."/>
            <person name="Dal Grande F."/>
            <person name="Keller J."/>
        </authorList>
    </citation>
    <scope>NUCLEOTIDE SEQUENCE [LARGE SCALE GENOMIC DNA]</scope>
    <source>
        <strain evidence="2 3">SAG 2036</strain>
    </source>
</reference>
<name>A0AAW1P5E0_9CHLO</name>
<comment type="caution">
    <text evidence="2">The sequence shown here is derived from an EMBL/GenBank/DDBJ whole genome shotgun (WGS) entry which is preliminary data.</text>
</comment>
<protein>
    <submittedName>
        <fullName evidence="2">Uncharacterized protein</fullName>
    </submittedName>
</protein>
<evidence type="ECO:0000313" key="2">
    <source>
        <dbReference type="EMBL" id="KAK9803562.1"/>
    </source>
</evidence>
<dbReference type="EMBL" id="JALJOQ010000058">
    <property type="protein sequence ID" value="KAK9803562.1"/>
    <property type="molecule type" value="Genomic_DNA"/>
</dbReference>
<sequence length="220" mass="24229">MASNPTKAKPCLQPIANPGSPEDDAQTMLNSAEDAVRTGQATRRLAHRVSREAYELVRQRLEVKGLCCKPAADGLWEVHLNRDNSFQHQSLCTKIGTLVHREMLASGIDADALLAAGSVTVDLEDGQGDLEPDACWYSVKPCAVKPTVILKVALMHETLAMLNATMHRWVKCPNVQVVLRIPWADFLGGQGNVPADCSKEHCELDMYFVRSTMQTAYRSL</sequence>